<protein>
    <recommendedName>
        <fullName evidence="3">PIR Superfamily Protein</fullName>
    </recommendedName>
</protein>
<accession>A0ABU5CAK7</accession>
<reference evidence="1 2" key="1">
    <citation type="submission" date="2023-10" db="EMBL/GenBank/DDBJ databases">
        <title>Virgibacillus halophilus 5B73C genome.</title>
        <authorList>
            <person name="Miliotis G."/>
            <person name="Sengupta P."/>
            <person name="Hameed A."/>
            <person name="Chuvochina M."/>
            <person name="Mcdonagh F."/>
            <person name="Simpson A.C."/>
            <person name="Singh N.K."/>
            <person name="Rekha P.D."/>
            <person name="Raman K."/>
            <person name="Hugenholtz P."/>
            <person name="Venkateswaran K."/>
        </authorList>
    </citation>
    <scope>NUCLEOTIDE SEQUENCE [LARGE SCALE GENOMIC DNA]</scope>
    <source>
        <strain evidence="1 2">5B73C</strain>
    </source>
</reference>
<organism evidence="1 2">
    <name type="scientific">Tigheibacillus halophilus</name>
    <dbReference type="NCBI Taxonomy" id="361280"/>
    <lineage>
        <taxon>Bacteria</taxon>
        <taxon>Bacillati</taxon>
        <taxon>Bacillota</taxon>
        <taxon>Bacilli</taxon>
        <taxon>Bacillales</taxon>
        <taxon>Bacillaceae</taxon>
        <taxon>Tigheibacillus</taxon>
    </lineage>
</organism>
<evidence type="ECO:0008006" key="3">
    <source>
        <dbReference type="Google" id="ProtNLM"/>
    </source>
</evidence>
<name>A0ABU5CAK7_9BACI</name>
<keyword evidence="2" id="KW-1185">Reference proteome</keyword>
<comment type="caution">
    <text evidence="1">The sequence shown here is derived from an EMBL/GenBank/DDBJ whole genome shotgun (WGS) entry which is preliminary data.</text>
</comment>
<proteinExistence type="predicted"/>
<sequence>MKDPKVSTQHGVKGESHNTVFFIAEDSFRNPVVHMHNFLKLWTFMELTLDSLESFYYDYMKWIEDTIDHLECKISDLNKESYDIHAKYLKTRVEQLCKHFEGNIIFETLCGNSCNKYLLNPNVTNVRKCFKESTVYGVLAAYRLFLCRLFKSKKQFNNFY</sequence>
<dbReference type="Proteomes" id="UP001281447">
    <property type="component" value="Unassembled WGS sequence"/>
</dbReference>
<dbReference type="EMBL" id="JAWDIP010000003">
    <property type="protein sequence ID" value="MDY0395589.1"/>
    <property type="molecule type" value="Genomic_DNA"/>
</dbReference>
<evidence type="ECO:0000313" key="1">
    <source>
        <dbReference type="EMBL" id="MDY0395589.1"/>
    </source>
</evidence>
<evidence type="ECO:0000313" key="2">
    <source>
        <dbReference type="Proteomes" id="UP001281447"/>
    </source>
</evidence>
<gene>
    <name evidence="1" type="ORF">RWE15_15605</name>
</gene>